<dbReference type="AlphaFoldDB" id="A0A1H8ZDY1"/>
<keyword evidence="3" id="KW-1185">Reference proteome</keyword>
<sequence length="113" mass="13275">MIFFKYNNRGILIPVFVIIPFIGVLMLKVELARKFGGSFDTEYCSQIFIGFGLIISSIWTYLTSFDYINVKIKKEYLELNHHFFFISNRMWSFIFFGIGMLVILGGILEFLFN</sequence>
<evidence type="ECO:0000313" key="2">
    <source>
        <dbReference type="EMBL" id="SEP62629.1"/>
    </source>
</evidence>
<accession>A0A1H8ZDY1</accession>
<evidence type="ECO:0000256" key="1">
    <source>
        <dbReference type="SAM" id="Phobius"/>
    </source>
</evidence>
<dbReference type="Proteomes" id="UP000198648">
    <property type="component" value="Unassembled WGS sequence"/>
</dbReference>
<gene>
    <name evidence="2" type="ORF">SAMN05444005_101657</name>
</gene>
<keyword evidence="1" id="KW-1133">Transmembrane helix</keyword>
<feature type="transmembrane region" description="Helical" evidence="1">
    <location>
        <begin position="90"/>
        <end position="112"/>
    </location>
</feature>
<organism evidence="2 3">
    <name type="scientific">Flavobacterium urocaniciphilum</name>
    <dbReference type="NCBI Taxonomy" id="1299341"/>
    <lineage>
        <taxon>Bacteria</taxon>
        <taxon>Pseudomonadati</taxon>
        <taxon>Bacteroidota</taxon>
        <taxon>Flavobacteriia</taxon>
        <taxon>Flavobacteriales</taxon>
        <taxon>Flavobacteriaceae</taxon>
        <taxon>Flavobacterium</taxon>
    </lineage>
</organism>
<dbReference type="RefSeq" id="WP_091465087.1">
    <property type="nucleotide sequence ID" value="NZ_FOEI01000001.1"/>
</dbReference>
<dbReference type="EMBL" id="FOEI01000001">
    <property type="protein sequence ID" value="SEP62629.1"/>
    <property type="molecule type" value="Genomic_DNA"/>
</dbReference>
<name>A0A1H8ZDY1_9FLAO</name>
<protein>
    <submittedName>
        <fullName evidence="2">Uncharacterized protein</fullName>
    </submittedName>
</protein>
<keyword evidence="1" id="KW-0472">Membrane</keyword>
<keyword evidence="1" id="KW-0812">Transmembrane</keyword>
<proteinExistence type="predicted"/>
<evidence type="ECO:0000313" key="3">
    <source>
        <dbReference type="Proteomes" id="UP000198648"/>
    </source>
</evidence>
<reference evidence="2 3" key="1">
    <citation type="submission" date="2016-10" db="EMBL/GenBank/DDBJ databases">
        <authorList>
            <person name="de Groot N.N."/>
        </authorList>
    </citation>
    <scope>NUCLEOTIDE SEQUENCE [LARGE SCALE GENOMIC DNA]</scope>
    <source>
        <strain evidence="2 3">DSM 27078</strain>
    </source>
</reference>
<feature type="transmembrane region" description="Helical" evidence="1">
    <location>
        <begin position="43"/>
        <end position="62"/>
    </location>
</feature>
<feature type="transmembrane region" description="Helical" evidence="1">
    <location>
        <begin position="12"/>
        <end position="31"/>
    </location>
</feature>
<dbReference type="OrthoDB" id="1449803at2"/>
<dbReference type="STRING" id="1299341.SAMN05444005_101657"/>